<dbReference type="PROSITE" id="PS50974">
    <property type="entry name" value="ADOMET_ACTIVATION"/>
    <property type="match status" value="1"/>
</dbReference>
<evidence type="ECO:0000256" key="7">
    <source>
        <dbReference type="ARBA" id="ARBA00013998"/>
    </source>
</evidence>
<keyword evidence="14" id="KW-0677">Repeat</keyword>
<dbReference type="Gene3D" id="1.10.1240.10">
    <property type="entry name" value="Methionine synthase domain"/>
    <property type="match status" value="1"/>
</dbReference>
<feature type="binding site" description="axial binding residue" evidence="22">
    <location>
        <position position="768"/>
    </location>
    <ligand>
        <name>methylcob(III)alamin</name>
        <dbReference type="ChEBI" id="CHEBI:28115"/>
    </ligand>
    <ligandPart>
        <name>Co</name>
        <dbReference type="ChEBI" id="CHEBI:27638"/>
    </ligandPart>
</feature>
<evidence type="ECO:0000256" key="4">
    <source>
        <dbReference type="ARBA" id="ARBA00005178"/>
    </source>
</evidence>
<comment type="domain">
    <text evidence="21">Modular enzyme with four functionally distinct domains. The isolated Hcy-binding domain catalyzes methyl transfer from free methylcobalamin to homocysteine. The Hcy-binding domain in association with the pterin-binding domain catalyzes the methylation of cob(I)alamin by methyltetrahydrofolate and the methylation of homocysteine. The B12-binding domain binds the cofactor. The AdoMet activation domain binds S-adenosyl-L-methionine. Under aerobic conditions cob(I)alamin can be converted to inactive cob(II)alamin. Reductive methylation by S-adenosyl-L-methionine and flavodoxin regenerates methylcobalamin.</text>
</comment>
<dbReference type="InterPro" id="IPR004223">
    <property type="entry name" value="VitB12-dep_Met_synth_activ_dom"/>
</dbReference>
<feature type="binding site" evidence="23">
    <location>
        <begin position="765"/>
        <end position="769"/>
    </location>
    <ligand>
        <name>methylcob(III)alamin</name>
        <dbReference type="ChEBI" id="CHEBI:28115"/>
    </ligand>
</feature>
<evidence type="ECO:0000256" key="18">
    <source>
        <dbReference type="ARBA" id="ARBA00025552"/>
    </source>
</evidence>
<evidence type="ECO:0000256" key="17">
    <source>
        <dbReference type="ARBA" id="ARBA00023285"/>
    </source>
</evidence>
<comment type="pathway">
    <text evidence="4 21">Amino-acid biosynthesis; L-methionine biosynthesis via de novo pathway; L-methionine from L-homocysteine (MetH route): step 1/1.</text>
</comment>
<feature type="domain" description="B12-binding N-terminal" evidence="29">
    <location>
        <begin position="658"/>
        <end position="752"/>
    </location>
</feature>
<dbReference type="GO" id="GO:0050667">
    <property type="term" value="P:homocysteine metabolic process"/>
    <property type="evidence" value="ECO:0007669"/>
    <property type="project" value="TreeGrafter"/>
</dbReference>
<dbReference type="HOGENOM" id="CLU_004914_2_0_10"/>
<feature type="domain" description="Pterin-binding" evidence="26">
    <location>
        <begin position="364"/>
        <end position="629"/>
    </location>
</feature>
<evidence type="ECO:0000256" key="9">
    <source>
        <dbReference type="ARBA" id="ARBA00022605"/>
    </source>
</evidence>
<dbReference type="eggNOG" id="COG0646">
    <property type="taxonomic scope" value="Bacteria"/>
</dbReference>
<feature type="domain" description="AdoMet activation" evidence="27">
    <location>
        <begin position="903"/>
        <end position="1223"/>
    </location>
</feature>
<organism evidence="30 31">
    <name type="scientific">Azobacteroides pseudotrichonymphae genomovar. CFP2</name>
    <dbReference type="NCBI Taxonomy" id="511995"/>
    <lineage>
        <taxon>Bacteria</taxon>
        <taxon>Pseudomonadati</taxon>
        <taxon>Bacteroidota</taxon>
        <taxon>Bacteroidia</taxon>
        <taxon>Bacteroidales</taxon>
        <taxon>Candidatus Azobacteroides</taxon>
    </lineage>
</organism>
<accession>B6YR37</accession>
<feature type="binding site" evidence="23">
    <location>
        <begin position="1185"/>
        <end position="1186"/>
    </location>
    <ligand>
        <name>S-adenosyl-L-methionine</name>
        <dbReference type="ChEBI" id="CHEBI:59789"/>
    </ligand>
</feature>
<evidence type="ECO:0000259" key="28">
    <source>
        <dbReference type="PROSITE" id="PS51332"/>
    </source>
</evidence>
<dbReference type="PANTHER" id="PTHR45833">
    <property type="entry name" value="METHIONINE SYNTHASE"/>
    <property type="match status" value="1"/>
</dbReference>
<keyword evidence="16 21" id="KW-0486">Methionine biosynthesis</keyword>
<dbReference type="Pfam" id="PF00809">
    <property type="entry name" value="Pterin_bind"/>
    <property type="match status" value="1"/>
</dbReference>
<dbReference type="SUPFAM" id="SSF51717">
    <property type="entry name" value="Dihydropteroate synthetase-like"/>
    <property type="match status" value="1"/>
</dbReference>
<feature type="domain" description="Hcy-binding" evidence="25">
    <location>
        <begin position="1"/>
        <end position="321"/>
    </location>
</feature>
<dbReference type="InterPro" id="IPR036594">
    <property type="entry name" value="Meth_synthase_dom"/>
</dbReference>
<comment type="cofactor">
    <cofactor evidence="2 21 24">
        <name>Zn(2+)</name>
        <dbReference type="ChEBI" id="CHEBI:29105"/>
    </cofactor>
</comment>
<feature type="binding site" evidence="23">
    <location>
        <position position="869"/>
    </location>
    <ligand>
        <name>methylcob(III)alamin</name>
        <dbReference type="ChEBI" id="CHEBI:28115"/>
    </ligand>
</feature>
<dbReference type="InterPro" id="IPR003726">
    <property type="entry name" value="HCY_dom"/>
</dbReference>
<dbReference type="FunFam" id="1.10.1240.10:FF:000001">
    <property type="entry name" value="Methionine synthase"/>
    <property type="match status" value="1"/>
</dbReference>
<dbReference type="FunFam" id="3.20.20.20:FF:000002">
    <property type="entry name" value="Methionine synthase"/>
    <property type="match status" value="1"/>
</dbReference>
<evidence type="ECO:0000256" key="15">
    <source>
        <dbReference type="ARBA" id="ARBA00022833"/>
    </source>
</evidence>
<evidence type="ECO:0000256" key="5">
    <source>
        <dbReference type="ARBA" id="ARBA00010398"/>
    </source>
</evidence>
<dbReference type="Pfam" id="PF02310">
    <property type="entry name" value="B12-binding"/>
    <property type="match status" value="1"/>
</dbReference>
<dbReference type="Pfam" id="PF02574">
    <property type="entry name" value="S-methyl_trans"/>
    <property type="match status" value="1"/>
</dbReference>
<dbReference type="PROSITE" id="PS50970">
    <property type="entry name" value="HCY"/>
    <property type="match status" value="1"/>
</dbReference>
<comment type="cofactor">
    <cofactor evidence="3 21 22">
        <name>methylcob(III)alamin</name>
        <dbReference type="ChEBI" id="CHEBI:28115"/>
    </cofactor>
</comment>
<evidence type="ECO:0000256" key="12">
    <source>
        <dbReference type="ARBA" id="ARBA00022691"/>
    </source>
</evidence>
<feature type="binding site" evidence="22 24">
    <location>
        <position position="307"/>
    </location>
    <ligand>
        <name>Zn(2+)</name>
        <dbReference type="ChEBI" id="CHEBI:29105"/>
    </ligand>
</feature>
<evidence type="ECO:0000256" key="13">
    <source>
        <dbReference type="ARBA" id="ARBA00022723"/>
    </source>
</evidence>
<dbReference type="PANTHER" id="PTHR45833:SF1">
    <property type="entry name" value="METHIONINE SYNTHASE"/>
    <property type="match status" value="1"/>
</dbReference>
<dbReference type="GO" id="GO:0008705">
    <property type="term" value="F:methionine synthase activity"/>
    <property type="evidence" value="ECO:0007669"/>
    <property type="project" value="UniProtKB-UniRule"/>
</dbReference>
<evidence type="ECO:0000256" key="2">
    <source>
        <dbReference type="ARBA" id="ARBA00001947"/>
    </source>
</evidence>
<evidence type="ECO:0000313" key="31">
    <source>
        <dbReference type="Proteomes" id="UP000000723"/>
    </source>
</evidence>
<dbReference type="GO" id="GO:0032259">
    <property type="term" value="P:methylation"/>
    <property type="evidence" value="ECO:0007669"/>
    <property type="project" value="UniProtKB-KW"/>
</dbReference>
<dbReference type="PROSITE" id="PS51332">
    <property type="entry name" value="B12_BINDING"/>
    <property type="match status" value="1"/>
</dbReference>
<dbReference type="GO" id="GO:0005829">
    <property type="term" value="C:cytosol"/>
    <property type="evidence" value="ECO:0007669"/>
    <property type="project" value="TreeGrafter"/>
</dbReference>
<dbReference type="InterPro" id="IPR011005">
    <property type="entry name" value="Dihydropteroate_synth-like_sf"/>
</dbReference>
<dbReference type="NCBIfam" id="TIGR02082">
    <property type="entry name" value="metH"/>
    <property type="match status" value="1"/>
</dbReference>
<evidence type="ECO:0000256" key="6">
    <source>
        <dbReference type="ARBA" id="ARBA00012032"/>
    </source>
</evidence>
<evidence type="ECO:0000256" key="22">
    <source>
        <dbReference type="PIRSR" id="PIRSR000381-1"/>
    </source>
</evidence>
<keyword evidence="15 21" id="KW-0862">Zinc</keyword>
<dbReference type="NCBIfam" id="NF007024">
    <property type="entry name" value="PRK09490.1"/>
    <property type="match status" value="1"/>
</dbReference>
<evidence type="ECO:0000256" key="3">
    <source>
        <dbReference type="ARBA" id="ARBA00001956"/>
    </source>
</evidence>
<feature type="domain" description="B12-binding" evidence="28">
    <location>
        <begin position="755"/>
        <end position="890"/>
    </location>
</feature>
<dbReference type="FunFam" id="3.20.20.330:FF:000001">
    <property type="entry name" value="Methionine synthase"/>
    <property type="match status" value="1"/>
</dbReference>
<comment type="similarity">
    <text evidence="5">Belongs to the vitamin-B12 dependent methionine synthase family.</text>
</comment>
<evidence type="ECO:0000256" key="1">
    <source>
        <dbReference type="ARBA" id="ARBA00001700"/>
    </source>
</evidence>
<dbReference type="Gene3D" id="3.40.50.280">
    <property type="entry name" value="Cobalamin-binding domain"/>
    <property type="match status" value="1"/>
</dbReference>
<dbReference type="GO" id="GO:0046653">
    <property type="term" value="P:tetrahydrofolate metabolic process"/>
    <property type="evidence" value="ECO:0007669"/>
    <property type="project" value="TreeGrafter"/>
</dbReference>
<sequence length="1224" mass="136953">MNSISQLLQERILLLDGGMGSMIQNYRLKETDYRGLQFAHLSGEMYGNSDILCITRPDIIQSIHEAYLEAGADIIETNSMNMTAISMADYGIESHVESLNKAAATIAKEVAQKYTKLTPDKPRFVAGSIGPTNKTSSLSPDVNNPGYRNITFTELYKAYCEQIAALIFGGVDILLVETAFDTLNVKAALMAAEDEMKIAKKELPLMLSYTLSGNSGRILSGQTLEAVLESISHINLLSIGLNCSFGARTMKPFLKKLGQIAPCYVSAYPNAGLPNAFGKYNETPEMMAEQIREYIDESLVNIVGGCCGTTPQHIAAIARLVNECKRSIRVPVIKSTELILSGLEILRISSTNSNCKEIKKGSNFVIIGERCNVAGSRKFLQLIREKNYEEALKVAQKQIENGAQVLDVNVDDGLLNGIQEITTFLNLITSDPDIASIPIMIDSSDWNVIEAGLQCLQGKSIVNSISLKDGEDDFLDKAQKVKSYGAAVIAMAFDEKGQASDFNRKITVCARMYELLTSKIDFQPSNIIFDPNILAIATGIEEHNNYAVDFIQAIKWIKKHLPFAKVSGGISNLSFSFRGNNYLRQAIHSVFLSHAINAGMDMGIINPMENFMQENISLDLRKLIEDILFNRSSHALENLTEYIRKQTVLSNEEKSSKKKNEWRILPVTERLKYAVIKGIDDFLKTDLQEAIKIYPQVMDIIDQPLMEGMNTVSNLFGKGQMFLPQVVKTARIMKKAIDILQPYLEANKKEQIVKSGKILFATVKGDVHDIGKNITSTILSCNNYEVIDMGVMVPSEEIVRKAKEYHVDIIALSGLITPSLQEMSIVASEMEKAGLSLPLLIGGATTSKLHTALKIDPLYRGAVIHVSDASKAVPTANHLVNSSTKEDYIKKIKDTYHTLRKYVTNRKELVSLDYARNHSLKIKYTEYNIPKPILNGTKVLDFIHIKDIVPYINWAAFLAAWKFPVQYASFFREKKQVLGDEQEKFNKAIHLINEAQRQLSIWSKDDLQTVRAVIGLYPVKVENESLIVEKRNIPLLRQQERRADDIYKSLIDFINPEGDYMGFFVVTAGANIHLSKDDYQNMLEQILYDRLVEAATEYLHEKVRKEYWGYAPNESFTPKELLLKAPYQGIRPASGYPVHPDISLNFIINDLLKMERIGVKLTSNGAIYPSASIAGMYIAHPKAEYFHIGKIDDVQLSDYAIRKGISVNEAKKWLGEVVTEQIEI</sequence>
<dbReference type="PIRSF" id="PIRSF000381">
    <property type="entry name" value="MetH"/>
    <property type="match status" value="1"/>
</dbReference>
<dbReference type="GO" id="GO:0031419">
    <property type="term" value="F:cobalamin binding"/>
    <property type="evidence" value="ECO:0007669"/>
    <property type="project" value="UniProtKB-UniRule"/>
</dbReference>
<protein>
    <recommendedName>
        <fullName evidence="7 20">Methionine synthase</fullName>
        <ecNumber evidence="6 20">2.1.1.13</ecNumber>
    </recommendedName>
    <alternativeName>
        <fullName evidence="19 21">5-methyltetrahydrofolate--homocysteine methyltransferase</fullName>
    </alternativeName>
</protein>
<dbReference type="InterPro" id="IPR000489">
    <property type="entry name" value="Pterin-binding_dom"/>
</dbReference>
<keyword evidence="9 21" id="KW-0028">Amino-acid biosynthesis</keyword>
<evidence type="ECO:0000256" key="20">
    <source>
        <dbReference type="NCBIfam" id="TIGR02082"/>
    </source>
</evidence>
<dbReference type="CDD" id="cd00740">
    <property type="entry name" value="MeTr"/>
    <property type="match status" value="1"/>
</dbReference>
<reference evidence="31" key="1">
    <citation type="journal article" date="2008" name="Science">
        <title>Genome of an endosymbiont coupling N2 fixation to cellulolysis within RT protist cells in termite gut.</title>
        <authorList>
            <person name="Hongoh Y."/>
            <person name="Sharma V.K."/>
            <person name="Prakash T."/>
            <person name="Noda S."/>
            <person name="Toh H."/>
            <person name="Taylor T.D."/>
            <person name="Kudo T."/>
            <person name="Sakaki Y."/>
            <person name="Toyoda A."/>
            <person name="Hattori M."/>
            <person name="Ohkuma M."/>
        </authorList>
    </citation>
    <scope>NUCLEOTIDE SEQUENCE [LARGE SCALE GENOMIC DNA]</scope>
</reference>
<dbReference type="Proteomes" id="UP000000723">
    <property type="component" value="Chromosome"/>
</dbReference>
<evidence type="ECO:0000256" key="16">
    <source>
        <dbReference type="ARBA" id="ARBA00023167"/>
    </source>
</evidence>
<keyword evidence="8 21" id="KW-0489">Methyltransferase</keyword>
<feature type="binding site" evidence="22 24">
    <location>
        <position position="243"/>
    </location>
    <ligand>
        <name>Zn(2+)</name>
        <dbReference type="ChEBI" id="CHEBI:29105"/>
    </ligand>
</feature>
<feature type="binding site" evidence="23">
    <location>
        <position position="1131"/>
    </location>
    <ligand>
        <name>S-adenosyl-L-methionine</name>
        <dbReference type="ChEBI" id="CHEBI:59789"/>
    </ligand>
</feature>
<dbReference type="InterPro" id="IPR011822">
    <property type="entry name" value="MetH"/>
</dbReference>
<keyword evidence="17 21" id="KW-0170">Cobalt</keyword>
<keyword evidence="11 21" id="KW-0808">Transferase</keyword>
<dbReference type="AlphaFoldDB" id="B6YR37"/>
<dbReference type="SUPFAM" id="SSF52242">
    <property type="entry name" value="Cobalamin (vitamin B12)-binding domain"/>
    <property type="match status" value="1"/>
</dbReference>
<evidence type="ECO:0000256" key="8">
    <source>
        <dbReference type="ARBA" id="ARBA00022603"/>
    </source>
</evidence>
<dbReference type="Pfam" id="PF02965">
    <property type="entry name" value="Met_synt_B12"/>
    <property type="match status" value="1"/>
</dbReference>
<dbReference type="InterPro" id="IPR036589">
    <property type="entry name" value="HCY_dom_sf"/>
</dbReference>
<keyword evidence="10 21" id="KW-0846">Cobalamin</keyword>
<proteinExistence type="inferred from homology"/>
<dbReference type="SUPFAM" id="SSF82282">
    <property type="entry name" value="Homocysteine S-methyltransferase"/>
    <property type="match status" value="1"/>
</dbReference>
<dbReference type="Pfam" id="PF02607">
    <property type="entry name" value="B12-binding_2"/>
    <property type="match status" value="1"/>
</dbReference>
<dbReference type="eggNOG" id="COG1410">
    <property type="taxonomic scope" value="Bacteria"/>
</dbReference>
<evidence type="ECO:0000259" key="26">
    <source>
        <dbReference type="PROSITE" id="PS50972"/>
    </source>
</evidence>
<dbReference type="KEGG" id="aps:CFPG_396"/>
<evidence type="ECO:0000256" key="14">
    <source>
        <dbReference type="ARBA" id="ARBA00022737"/>
    </source>
</evidence>
<evidence type="ECO:0000256" key="24">
    <source>
        <dbReference type="PROSITE-ProRule" id="PRU00333"/>
    </source>
</evidence>
<evidence type="ECO:0000259" key="25">
    <source>
        <dbReference type="PROSITE" id="PS50970"/>
    </source>
</evidence>
<dbReference type="EC" id="2.1.1.13" evidence="6 20"/>
<dbReference type="Gene3D" id="3.10.196.10">
    <property type="entry name" value="Vitamin B12-dependent methionine synthase, activation domain"/>
    <property type="match status" value="1"/>
</dbReference>
<feature type="binding site" evidence="23">
    <location>
        <position position="813"/>
    </location>
    <ligand>
        <name>methylcob(III)alamin</name>
        <dbReference type="ChEBI" id="CHEBI:28115"/>
    </ligand>
</feature>
<comment type="catalytic activity">
    <reaction evidence="1 21">
        <text>(6S)-5-methyl-5,6,7,8-tetrahydrofolate + L-homocysteine = (6S)-5,6,7,8-tetrahydrofolate + L-methionine</text>
        <dbReference type="Rhea" id="RHEA:11172"/>
        <dbReference type="ChEBI" id="CHEBI:18608"/>
        <dbReference type="ChEBI" id="CHEBI:57453"/>
        <dbReference type="ChEBI" id="CHEBI:57844"/>
        <dbReference type="ChEBI" id="CHEBI:58199"/>
        <dbReference type="EC" id="2.1.1.13"/>
    </reaction>
</comment>
<evidence type="ECO:0000313" key="30">
    <source>
        <dbReference type="EMBL" id="BAG83659.1"/>
    </source>
</evidence>
<dbReference type="PROSITE" id="PS50972">
    <property type="entry name" value="PTERIN_BINDING"/>
    <property type="match status" value="1"/>
</dbReference>
<dbReference type="EMBL" id="AP010656">
    <property type="protein sequence ID" value="BAG83659.1"/>
    <property type="molecule type" value="Genomic_DNA"/>
</dbReference>
<dbReference type="InterPro" id="IPR036724">
    <property type="entry name" value="Cobalamin-bd_sf"/>
</dbReference>
<comment type="function">
    <text evidence="18 21">Catalyzes the transfer of a methyl group from methyl-cobalamin to homocysteine, yielding enzyme-bound cob(I)alamin and methionine. Subsequently, remethylates the cofactor using methyltetrahydrofolate.</text>
</comment>
<evidence type="ECO:0000259" key="29">
    <source>
        <dbReference type="PROSITE" id="PS51337"/>
    </source>
</evidence>
<dbReference type="InterPro" id="IPR050554">
    <property type="entry name" value="Met_Synthase/Corrinoid"/>
</dbReference>
<feature type="binding site" evidence="23">
    <location>
        <position position="817"/>
    </location>
    <ligand>
        <name>methylcob(III)alamin</name>
        <dbReference type="ChEBI" id="CHEBI:28115"/>
    </ligand>
</feature>
<evidence type="ECO:0000256" key="23">
    <source>
        <dbReference type="PIRSR" id="PIRSR000381-2"/>
    </source>
</evidence>
<dbReference type="SMART" id="SM01018">
    <property type="entry name" value="B12-binding_2"/>
    <property type="match status" value="1"/>
</dbReference>
<keyword evidence="13 21" id="KW-0479">Metal-binding</keyword>
<evidence type="ECO:0000256" key="21">
    <source>
        <dbReference type="PIRNR" id="PIRNR000381"/>
    </source>
</evidence>
<dbReference type="STRING" id="511995.CFPG_396"/>
<dbReference type="PROSITE" id="PS51337">
    <property type="entry name" value="B12_BINDING_NTER"/>
    <property type="match status" value="1"/>
</dbReference>
<feature type="binding site" evidence="22 24">
    <location>
        <position position="306"/>
    </location>
    <ligand>
        <name>Zn(2+)</name>
        <dbReference type="ChEBI" id="CHEBI:29105"/>
    </ligand>
</feature>
<dbReference type="SUPFAM" id="SSF47644">
    <property type="entry name" value="Methionine synthase domain"/>
    <property type="match status" value="1"/>
</dbReference>
<evidence type="ECO:0000259" key="27">
    <source>
        <dbReference type="PROSITE" id="PS50974"/>
    </source>
</evidence>
<dbReference type="OrthoDB" id="9803687at2"/>
<dbReference type="InterPro" id="IPR037010">
    <property type="entry name" value="VitB12-dep_Met_synth_activ_sf"/>
</dbReference>
<dbReference type="InterPro" id="IPR003759">
    <property type="entry name" value="Cbl-bd_cap"/>
</dbReference>
<evidence type="ECO:0000256" key="11">
    <source>
        <dbReference type="ARBA" id="ARBA00022679"/>
    </source>
</evidence>
<dbReference type="GO" id="GO:0008270">
    <property type="term" value="F:zinc ion binding"/>
    <property type="evidence" value="ECO:0007669"/>
    <property type="project" value="UniProtKB-UniRule"/>
</dbReference>
<dbReference type="Gene3D" id="3.20.20.330">
    <property type="entry name" value="Homocysteine-binding-like domain"/>
    <property type="match status" value="1"/>
</dbReference>
<evidence type="ECO:0000256" key="19">
    <source>
        <dbReference type="ARBA" id="ARBA00031040"/>
    </source>
</evidence>
<keyword evidence="12 21" id="KW-0949">S-adenosyl-L-methionine</keyword>
<dbReference type="UniPathway" id="UPA00051">
    <property type="reaction ID" value="UER00081"/>
</dbReference>
<keyword evidence="31" id="KW-1185">Reference proteome</keyword>
<dbReference type="InterPro" id="IPR006158">
    <property type="entry name" value="Cobalamin-bd"/>
</dbReference>
<dbReference type="SUPFAM" id="SSF56507">
    <property type="entry name" value="Methionine synthase activation domain-like"/>
    <property type="match status" value="1"/>
</dbReference>
<evidence type="ECO:0000256" key="10">
    <source>
        <dbReference type="ARBA" id="ARBA00022628"/>
    </source>
</evidence>
<dbReference type="Gene3D" id="3.20.20.20">
    <property type="entry name" value="Dihydropteroate synthase-like"/>
    <property type="match status" value="1"/>
</dbReference>
<dbReference type="RefSeq" id="WP_012573420.1">
    <property type="nucleotide sequence ID" value="NC_011565.1"/>
</dbReference>
<gene>
    <name evidence="30" type="ordered locus">CFPG_396</name>
</gene>
<name>B6YR37_AZOPC</name>
<dbReference type="Gene3D" id="1.10.288.10">
    <property type="entry name" value="Cobalamin-dependent Methionine Synthase, domain 2"/>
    <property type="match status" value="1"/>
</dbReference>